<proteinExistence type="predicted"/>
<evidence type="ECO:0000313" key="2">
    <source>
        <dbReference type="RefSeq" id="XP_028042736.1"/>
    </source>
</evidence>
<reference evidence="2" key="1">
    <citation type="submission" date="2025-08" db="UniProtKB">
        <authorList>
            <consortium name="RefSeq"/>
        </authorList>
    </citation>
    <scope>IDENTIFICATION</scope>
    <source>
        <tissue evidence="2">Silk gland</tissue>
    </source>
</reference>
<gene>
    <name evidence="2" type="primary">LOC114252477</name>
</gene>
<dbReference type="Gene3D" id="1.10.472.10">
    <property type="entry name" value="Cyclin-like"/>
    <property type="match status" value="1"/>
</dbReference>
<dbReference type="RefSeq" id="XP_028042736.1">
    <property type="nucleotide sequence ID" value="XM_028186935.1"/>
</dbReference>
<dbReference type="OrthoDB" id="9983043at2759"/>
<dbReference type="InterPro" id="IPR036915">
    <property type="entry name" value="Cyclin-like_sf"/>
</dbReference>
<dbReference type="GO" id="GO:0007131">
    <property type="term" value="P:reciprocal meiotic recombination"/>
    <property type="evidence" value="ECO:0007669"/>
    <property type="project" value="TreeGrafter"/>
</dbReference>
<dbReference type="GeneID" id="114252477"/>
<dbReference type="GO" id="GO:0035861">
    <property type="term" value="C:site of double-strand break"/>
    <property type="evidence" value="ECO:0007669"/>
    <property type="project" value="TreeGrafter"/>
</dbReference>
<keyword evidence="1" id="KW-1185">Reference proteome</keyword>
<accession>A0A6J2KK72</accession>
<dbReference type="Proteomes" id="UP000504629">
    <property type="component" value="Unplaced"/>
</dbReference>
<name>A0A6J2KK72_BOMMA</name>
<sequence length="286" mass="32103">MDDINSTSLSFIPGWLKIILEESDEEAKEMSSPWGFKMLGKTLRKIIWNMCSMMAIETKGVPGQACRLVERSIVARIKESGNISGTEWDHFKRHLAIRIPLIMASAVQIAAKMSHASESIKASVIQRVLQIRGSNYSIEEINQSECEVLKNLDFRVPIWTSVEVATLLATEVGMTSEMISGVELMVDLAEFNRFKLENDMCITATPSNSSCLMKKRLRTLHLTAGAVMATVQYYELTGLDPVGKLASITRVPATFITCIADFIIKYLDEEDLPYLPMPRKRKFSEV</sequence>
<dbReference type="KEGG" id="bman:114252477"/>
<dbReference type="SUPFAM" id="SSF47954">
    <property type="entry name" value="Cyclin-like"/>
    <property type="match status" value="1"/>
</dbReference>
<organism evidence="1 2">
    <name type="scientific">Bombyx mandarina</name>
    <name type="common">Wild silk moth</name>
    <name type="synonym">Wild silkworm</name>
    <dbReference type="NCBI Taxonomy" id="7092"/>
    <lineage>
        <taxon>Eukaryota</taxon>
        <taxon>Metazoa</taxon>
        <taxon>Ecdysozoa</taxon>
        <taxon>Arthropoda</taxon>
        <taxon>Hexapoda</taxon>
        <taxon>Insecta</taxon>
        <taxon>Pterygota</taxon>
        <taxon>Neoptera</taxon>
        <taxon>Endopterygota</taxon>
        <taxon>Lepidoptera</taxon>
        <taxon>Glossata</taxon>
        <taxon>Ditrysia</taxon>
        <taxon>Bombycoidea</taxon>
        <taxon>Bombycidae</taxon>
        <taxon>Bombycinae</taxon>
        <taxon>Bombyx</taxon>
    </lineage>
</organism>
<dbReference type="AlphaFoldDB" id="A0A6J2KK72"/>
<evidence type="ECO:0000313" key="1">
    <source>
        <dbReference type="Proteomes" id="UP000504629"/>
    </source>
</evidence>
<dbReference type="PANTHER" id="PTHR21615">
    <property type="entry name" value="CYCLIN N-TERMINAL DOMAIN-CONTAINING PROTEIN 1"/>
    <property type="match status" value="1"/>
</dbReference>
<protein>
    <submittedName>
        <fullName evidence="2">Uncharacterized protein LOC114252477</fullName>
    </submittedName>
</protein>
<dbReference type="PANTHER" id="PTHR21615:SF2">
    <property type="entry name" value="CYCLIN N-TERMINAL DOMAIN-CONTAINING PROTEIN 1"/>
    <property type="match status" value="1"/>
</dbReference>